<evidence type="ECO:0000259" key="6">
    <source>
        <dbReference type="PROSITE" id="PS50950"/>
    </source>
</evidence>
<evidence type="ECO:0000256" key="3">
    <source>
        <dbReference type="ARBA" id="ARBA00022833"/>
    </source>
</evidence>
<accession>A0ABD2MXY5</accession>
<keyword evidence="8" id="KW-1185">Reference proteome</keyword>
<reference evidence="7 8" key="1">
    <citation type="journal article" date="2021" name="BMC Biol.">
        <title>Horizontally acquired antibacterial genes associated with adaptive radiation of ladybird beetles.</title>
        <authorList>
            <person name="Li H.S."/>
            <person name="Tang X.F."/>
            <person name="Huang Y.H."/>
            <person name="Xu Z.Y."/>
            <person name="Chen M.L."/>
            <person name="Du X.Y."/>
            <person name="Qiu B.Y."/>
            <person name="Chen P.T."/>
            <person name="Zhang W."/>
            <person name="Slipinski A."/>
            <person name="Escalona H.E."/>
            <person name="Waterhouse R.M."/>
            <person name="Zwick A."/>
            <person name="Pang H."/>
        </authorList>
    </citation>
    <scope>NUCLEOTIDE SEQUENCE [LARGE SCALE GENOMIC DNA]</scope>
    <source>
        <strain evidence="7">SYSU2018</strain>
    </source>
</reference>
<keyword evidence="4 5" id="KW-0238">DNA-binding</keyword>
<dbReference type="SMART" id="SM00980">
    <property type="entry name" value="THAP"/>
    <property type="match status" value="1"/>
</dbReference>
<sequence>MPSCCACNSRTRCKKNQIQTEKVKSVTYHRFPINFDRRVAWVRALKKPNWEPSPTSVVCSAHFEEHHFDRTSLSCVRLRETAIPAINLKRISHKLEPNQ</sequence>
<evidence type="ECO:0000313" key="8">
    <source>
        <dbReference type="Proteomes" id="UP001516400"/>
    </source>
</evidence>
<keyword evidence="2 5" id="KW-0863">Zinc-finger</keyword>
<dbReference type="PANTHER" id="PTHR47696:SF1">
    <property type="entry name" value="THAP DOMAIN-CONTAINING PROTEIN 2"/>
    <property type="match status" value="1"/>
</dbReference>
<keyword evidence="3" id="KW-0862">Zinc</keyword>
<evidence type="ECO:0000256" key="2">
    <source>
        <dbReference type="ARBA" id="ARBA00022771"/>
    </source>
</evidence>
<dbReference type="AlphaFoldDB" id="A0ABD2MXY5"/>
<dbReference type="InterPro" id="IPR006612">
    <property type="entry name" value="THAP_Znf"/>
</dbReference>
<name>A0ABD2MXY5_9CUCU</name>
<feature type="domain" description="THAP-type" evidence="6">
    <location>
        <begin position="1"/>
        <end position="87"/>
    </location>
</feature>
<keyword evidence="1" id="KW-0479">Metal-binding</keyword>
<dbReference type="Proteomes" id="UP001516400">
    <property type="component" value="Unassembled WGS sequence"/>
</dbReference>
<dbReference type="GO" id="GO:0008270">
    <property type="term" value="F:zinc ion binding"/>
    <property type="evidence" value="ECO:0007669"/>
    <property type="project" value="UniProtKB-KW"/>
</dbReference>
<dbReference type="SUPFAM" id="SSF57716">
    <property type="entry name" value="Glucocorticoid receptor-like (DNA-binding domain)"/>
    <property type="match status" value="1"/>
</dbReference>
<protein>
    <recommendedName>
        <fullName evidence="6">THAP-type domain-containing protein</fullName>
    </recommendedName>
</protein>
<dbReference type="SMART" id="SM00692">
    <property type="entry name" value="DM3"/>
    <property type="match status" value="1"/>
</dbReference>
<comment type="caution">
    <text evidence="7">The sequence shown here is derived from an EMBL/GenBank/DDBJ whole genome shotgun (WGS) entry which is preliminary data.</text>
</comment>
<evidence type="ECO:0000256" key="1">
    <source>
        <dbReference type="ARBA" id="ARBA00022723"/>
    </source>
</evidence>
<dbReference type="GO" id="GO:0003677">
    <property type="term" value="F:DNA binding"/>
    <property type="evidence" value="ECO:0007669"/>
    <property type="project" value="UniProtKB-UniRule"/>
</dbReference>
<organism evidence="7 8">
    <name type="scientific">Cryptolaemus montrouzieri</name>
    <dbReference type="NCBI Taxonomy" id="559131"/>
    <lineage>
        <taxon>Eukaryota</taxon>
        <taxon>Metazoa</taxon>
        <taxon>Ecdysozoa</taxon>
        <taxon>Arthropoda</taxon>
        <taxon>Hexapoda</taxon>
        <taxon>Insecta</taxon>
        <taxon>Pterygota</taxon>
        <taxon>Neoptera</taxon>
        <taxon>Endopterygota</taxon>
        <taxon>Coleoptera</taxon>
        <taxon>Polyphaga</taxon>
        <taxon>Cucujiformia</taxon>
        <taxon>Coccinelloidea</taxon>
        <taxon>Coccinellidae</taxon>
        <taxon>Scymninae</taxon>
        <taxon>Scymnini</taxon>
        <taxon>Cryptolaemus</taxon>
    </lineage>
</organism>
<dbReference type="PANTHER" id="PTHR47696">
    <property type="entry name" value="THAP DOMAIN-CONTAINING PROTEIN 2"/>
    <property type="match status" value="1"/>
</dbReference>
<evidence type="ECO:0000256" key="5">
    <source>
        <dbReference type="PROSITE-ProRule" id="PRU00309"/>
    </source>
</evidence>
<gene>
    <name evidence="7" type="ORF">HHI36_021847</name>
</gene>
<evidence type="ECO:0000256" key="4">
    <source>
        <dbReference type="ARBA" id="ARBA00023125"/>
    </source>
</evidence>
<dbReference type="EMBL" id="JABFTP020000042">
    <property type="protein sequence ID" value="KAL3271363.1"/>
    <property type="molecule type" value="Genomic_DNA"/>
</dbReference>
<dbReference type="InterPro" id="IPR038441">
    <property type="entry name" value="THAP_Znf_sf"/>
</dbReference>
<proteinExistence type="predicted"/>
<dbReference type="PROSITE" id="PS50950">
    <property type="entry name" value="ZF_THAP"/>
    <property type="match status" value="1"/>
</dbReference>
<dbReference type="InterPro" id="IPR026521">
    <property type="entry name" value="THAP2"/>
</dbReference>
<dbReference type="Pfam" id="PF05485">
    <property type="entry name" value="THAP"/>
    <property type="match status" value="1"/>
</dbReference>
<dbReference type="Gene3D" id="6.20.210.20">
    <property type="entry name" value="THAP domain"/>
    <property type="match status" value="1"/>
</dbReference>
<evidence type="ECO:0000313" key="7">
    <source>
        <dbReference type="EMBL" id="KAL3271363.1"/>
    </source>
</evidence>